<accession>A0A3S3CXT3</accession>
<dbReference type="Gene3D" id="3.40.50.720">
    <property type="entry name" value="NAD(P)-binding Rossmann-like Domain"/>
    <property type="match status" value="1"/>
</dbReference>
<dbReference type="RefSeq" id="WP_127917438.1">
    <property type="nucleotide sequence ID" value="NZ_RKLP01000009.1"/>
</dbReference>
<dbReference type="InterPro" id="IPR036291">
    <property type="entry name" value="NAD(P)-bd_dom_sf"/>
</dbReference>
<keyword evidence="8" id="KW-1185">Reference proteome</keyword>
<dbReference type="EMBL" id="RKLP01000009">
    <property type="protein sequence ID" value="RVW08274.1"/>
    <property type="molecule type" value="Genomic_DNA"/>
</dbReference>
<dbReference type="Proteomes" id="UP000286208">
    <property type="component" value="Unassembled WGS sequence"/>
</dbReference>
<evidence type="ECO:0000256" key="5">
    <source>
        <dbReference type="ARBA" id="ARBA00040781"/>
    </source>
</evidence>
<dbReference type="OrthoDB" id="7064009at2"/>
<dbReference type="InterPro" id="IPR002347">
    <property type="entry name" value="SDR_fam"/>
</dbReference>
<evidence type="ECO:0000256" key="3">
    <source>
        <dbReference type="ARBA" id="ARBA00022512"/>
    </source>
</evidence>
<comment type="catalytic activity">
    <reaction evidence="6">
        <text>a (3R)-hydroxyacyl-[ACP] + NADP(+) = a 3-oxoacyl-[ACP] + NADPH + H(+)</text>
        <dbReference type="Rhea" id="RHEA:17397"/>
        <dbReference type="Rhea" id="RHEA-COMP:9916"/>
        <dbReference type="Rhea" id="RHEA-COMP:9945"/>
        <dbReference type="ChEBI" id="CHEBI:15378"/>
        <dbReference type="ChEBI" id="CHEBI:57783"/>
        <dbReference type="ChEBI" id="CHEBI:58349"/>
        <dbReference type="ChEBI" id="CHEBI:78776"/>
        <dbReference type="ChEBI" id="CHEBI:78827"/>
        <dbReference type="EC" id="1.1.1.100"/>
    </reaction>
    <physiologicalReaction direction="right-to-left" evidence="6">
        <dbReference type="Rhea" id="RHEA:17399"/>
    </physiologicalReaction>
</comment>
<dbReference type="PRINTS" id="PR00081">
    <property type="entry name" value="GDHRDH"/>
</dbReference>
<dbReference type="PRINTS" id="PR00080">
    <property type="entry name" value="SDRFAMILY"/>
</dbReference>
<sequence length="252" mass="25535">MMITESLSGHVALVTGASGSIGAEVTRTLARLGADVAVHGRTPAALDALASEVRREGGASAGYVGDVSDADHLAEVVADVAQRLGPIDVLVTLAGGAGAPVPTAALDPDRWRSVIDTDLTSVFLTIRAVLPGMLERGGGRIVTVASSAGRRPSQANAAYAAAKAGVVMLTEHIAKEYAASAVRANCVAPSISETAALNKRIPSPQLDAIAARVPLGRIGQPVDVAEAIAFLVSDRASWITGTTLDVTGGMTL</sequence>
<dbReference type="PANTHER" id="PTHR42879">
    <property type="entry name" value="3-OXOACYL-(ACYL-CARRIER-PROTEIN) REDUCTASE"/>
    <property type="match status" value="1"/>
</dbReference>
<evidence type="ECO:0000256" key="4">
    <source>
        <dbReference type="ARBA" id="ARBA00023002"/>
    </source>
</evidence>
<evidence type="ECO:0000256" key="6">
    <source>
        <dbReference type="ARBA" id="ARBA00047400"/>
    </source>
</evidence>
<name>A0A3S3CXT3_9NOCA</name>
<dbReference type="SUPFAM" id="SSF51735">
    <property type="entry name" value="NAD(P)-binding Rossmann-fold domains"/>
    <property type="match status" value="1"/>
</dbReference>
<keyword evidence="3" id="KW-0964">Secreted</keyword>
<dbReference type="PROSITE" id="PS00061">
    <property type="entry name" value="ADH_SHORT"/>
    <property type="match status" value="1"/>
</dbReference>
<evidence type="ECO:0000256" key="2">
    <source>
        <dbReference type="ARBA" id="ARBA00006484"/>
    </source>
</evidence>
<organism evidence="7 8">
    <name type="scientific">Prescottella agglutinans</name>
    <dbReference type="NCBI Taxonomy" id="1644129"/>
    <lineage>
        <taxon>Bacteria</taxon>
        <taxon>Bacillati</taxon>
        <taxon>Actinomycetota</taxon>
        <taxon>Actinomycetes</taxon>
        <taxon>Mycobacteriales</taxon>
        <taxon>Nocardiaceae</taxon>
        <taxon>Prescottella</taxon>
    </lineage>
</organism>
<protein>
    <recommendedName>
        <fullName evidence="5">3-oxoacyl-[acyl-carrier-protein] reductase MabA</fullName>
    </recommendedName>
</protein>
<gene>
    <name evidence="7" type="ORF">EGT67_17920</name>
</gene>
<dbReference type="GO" id="GO:0032787">
    <property type="term" value="P:monocarboxylic acid metabolic process"/>
    <property type="evidence" value="ECO:0007669"/>
    <property type="project" value="UniProtKB-ARBA"/>
</dbReference>
<dbReference type="InterPro" id="IPR050259">
    <property type="entry name" value="SDR"/>
</dbReference>
<proteinExistence type="inferred from homology"/>
<comment type="similarity">
    <text evidence="2">Belongs to the short-chain dehydrogenases/reductases (SDR) family.</text>
</comment>
<comment type="subcellular location">
    <subcellularLocation>
        <location evidence="1">Secreted</location>
        <location evidence="1">Cell wall</location>
    </subcellularLocation>
</comment>
<keyword evidence="3" id="KW-0134">Cell wall</keyword>
<dbReference type="FunFam" id="3.40.50.720:FF:000084">
    <property type="entry name" value="Short-chain dehydrogenase reductase"/>
    <property type="match status" value="1"/>
</dbReference>
<dbReference type="PANTHER" id="PTHR42879:SF2">
    <property type="entry name" value="3-OXOACYL-[ACYL-CARRIER-PROTEIN] REDUCTASE FABG"/>
    <property type="match status" value="1"/>
</dbReference>
<evidence type="ECO:0000313" key="8">
    <source>
        <dbReference type="Proteomes" id="UP000286208"/>
    </source>
</evidence>
<reference evidence="7 8" key="1">
    <citation type="submission" date="2018-11" db="EMBL/GenBank/DDBJ databases">
        <title>Rhodococcus spongicola sp. nov. and Rhodococcus xishaensis sp. nov. from marine sponges.</title>
        <authorList>
            <person name="Li L."/>
            <person name="Lin H.W."/>
        </authorList>
    </citation>
    <scope>NUCLEOTIDE SEQUENCE [LARGE SCALE GENOMIC DNA]</scope>
    <source>
        <strain evidence="7 8">CCTCC AB2014297</strain>
    </source>
</reference>
<dbReference type="AlphaFoldDB" id="A0A3S3CXT3"/>
<dbReference type="InterPro" id="IPR020904">
    <property type="entry name" value="Sc_DH/Rdtase_CS"/>
</dbReference>
<keyword evidence="4" id="KW-0560">Oxidoreductase</keyword>
<evidence type="ECO:0000313" key="7">
    <source>
        <dbReference type="EMBL" id="RVW08274.1"/>
    </source>
</evidence>
<dbReference type="Pfam" id="PF13561">
    <property type="entry name" value="adh_short_C2"/>
    <property type="match status" value="1"/>
</dbReference>
<comment type="caution">
    <text evidence="7">The sequence shown here is derived from an EMBL/GenBank/DDBJ whole genome shotgun (WGS) entry which is preliminary data.</text>
</comment>
<dbReference type="GO" id="GO:0004316">
    <property type="term" value="F:3-oxoacyl-[acyl-carrier-protein] reductase (NADPH) activity"/>
    <property type="evidence" value="ECO:0007669"/>
    <property type="project" value="UniProtKB-EC"/>
</dbReference>
<evidence type="ECO:0000256" key="1">
    <source>
        <dbReference type="ARBA" id="ARBA00004191"/>
    </source>
</evidence>